<evidence type="ECO:0000256" key="3">
    <source>
        <dbReference type="SAM" id="Phobius"/>
    </source>
</evidence>
<feature type="region of interest" description="Disordered" evidence="2">
    <location>
        <begin position="46"/>
        <end position="72"/>
    </location>
</feature>
<evidence type="ECO:0000256" key="1">
    <source>
        <dbReference type="ARBA" id="ARBA00022729"/>
    </source>
</evidence>
<protein>
    <submittedName>
        <fullName evidence="5">DUF4352 domain-containing protein</fullName>
    </submittedName>
</protein>
<keyword evidence="3" id="KW-0812">Transmembrane</keyword>
<name>A0A846YCV2_9NOCA</name>
<proteinExistence type="predicted"/>
<dbReference type="RefSeq" id="WP_063915965.1">
    <property type="nucleotide sequence ID" value="NZ_JAAXOT010000006.1"/>
</dbReference>
<dbReference type="Proteomes" id="UP000570678">
    <property type="component" value="Unassembled WGS sequence"/>
</dbReference>
<sequence length="197" mass="20885">MTNPQYPLPYPQPPRKSRTGLWIVLGVLGFFILLCGGCAGIIATSADDSDSSSSTTVDAGSAAEDGADIAPAGSEVRDGKFAFVVTEVEPPAKSVGGDYLSKTAQGEFILVHIDVVNTSDRPQSYFGDNQKLIDARGREFSNDTEAEIYLNDDVYTDINPGNKFSVILAFDVPVGTAPAALEFHDSMFSGGVQVAVR</sequence>
<feature type="transmembrane region" description="Helical" evidence="3">
    <location>
        <begin position="21"/>
        <end position="43"/>
    </location>
</feature>
<evidence type="ECO:0000313" key="6">
    <source>
        <dbReference type="Proteomes" id="UP000570678"/>
    </source>
</evidence>
<feature type="domain" description="DUF4352" evidence="4">
    <location>
        <begin position="73"/>
        <end position="191"/>
    </location>
</feature>
<dbReference type="InterPro" id="IPR029051">
    <property type="entry name" value="DUF4352"/>
</dbReference>
<reference evidence="5 6" key="1">
    <citation type="submission" date="2020-04" db="EMBL/GenBank/DDBJ databases">
        <title>MicrobeNet Type strains.</title>
        <authorList>
            <person name="Nicholson A.C."/>
        </authorList>
    </citation>
    <scope>NUCLEOTIDE SEQUENCE [LARGE SCALE GENOMIC DNA]</scope>
    <source>
        <strain evidence="5 6">JCM 3332</strain>
    </source>
</reference>
<dbReference type="EMBL" id="JAAXOT010000006">
    <property type="protein sequence ID" value="NKY57426.1"/>
    <property type="molecule type" value="Genomic_DNA"/>
</dbReference>
<evidence type="ECO:0000259" key="4">
    <source>
        <dbReference type="Pfam" id="PF11611"/>
    </source>
</evidence>
<evidence type="ECO:0000313" key="5">
    <source>
        <dbReference type="EMBL" id="NKY57426.1"/>
    </source>
</evidence>
<feature type="compositionally biased region" description="Low complexity" evidence="2">
    <location>
        <begin position="46"/>
        <end position="63"/>
    </location>
</feature>
<dbReference type="AlphaFoldDB" id="A0A846YCV2"/>
<organism evidence="5 6">
    <name type="scientific">Nocardia flavorosea</name>
    <dbReference type="NCBI Taxonomy" id="53429"/>
    <lineage>
        <taxon>Bacteria</taxon>
        <taxon>Bacillati</taxon>
        <taxon>Actinomycetota</taxon>
        <taxon>Actinomycetes</taxon>
        <taxon>Mycobacteriales</taxon>
        <taxon>Nocardiaceae</taxon>
        <taxon>Nocardia</taxon>
    </lineage>
</organism>
<evidence type="ECO:0000256" key="2">
    <source>
        <dbReference type="SAM" id="MobiDB-lite"/>
    </source>
</evidence>
<gene>
    <name evidence="5" type="ORF">HGA15_14940</name>
</gene>
<accession>A0A846YCV2</accession>
<keyword evidence="3" id="KW-0472">Membrane</keyword>
<dbReference type="InterPro" id="IPR029050">
    <property type="entry name" value="Immunoprotect_excell_Ig-like"/>
</dbReference>
<keyword evidence="1" id="KW-0732">Signal</keyword>
<dbReference type="Gene3D" id="2.60.40.1240">
    <property type="match status" value="1"/>
</dbReference>
<comment type="caution">
    <text evidence="5">The sequence shown here is derived from an EMBL/GenBank/DDBJ whole genome shotgun (WGS) entry which is preliminary data.</text>
</comment>
<dbReference type="Pfam" id="PF11611">
    <property type="entry name" value="DUF4352"/>
    <property type="match status" value="1"/>
</dbReference>
<keyword evidence="3" id="KW-1133">Transmembrane helix</keyword>
<keyword evidence="6" id="KW-1185">Reference proteome</keyword>